<keyword evidence="5" id="KW-0446">Lipid-binding</keyword>
<keyword evidence="3" id="KW-0967">Endosome</keyword>
<evidence type="ECO:0000256" key="7">
    <source>
        <dbReference type="SAM" id="MobiDB-lite"/>
    </source>
</evidence>
<name>A0ABC8WRI4_9POAL</name>
<feature type="region of interest" description="Disordered" evidence="7">
    <location>
        <begin position="541"/>
        <end position="567"/>
    </location>
</feature>
<dbReference type="InterPro" id="IPR039937">
    <property type="entry name" value="SNX20/SNX21"/>
</dbReference>
<evidence type="ECO:0000256" key="3">
    <source>
        <dbReference type="ARBA" id="ARBA00022753"/>
    </source>
</evidence>
<feature type="compositionally biased region" description="Basic and acidic residues" evidence="7">
    <location>
        <begin position="810"/>
        <end position="827"/>
    </location>
</feature>
<organism evidence="8 9">
    <name type="scientific">Urochloa decumbens</name>
    <dbReference type="NCBI Taxonomy" id="240449"/>
    <lineage>
        <taxon>Eukaryota</taxon>
        <taxon>Viridiplantae</taxon>
        <taxon>Streptophyta</taxon>
        <taxon>Embryophyta</taxon>
        <taxon>Tracheophyta</taxon>
        <taxon>Spermatophyta</taxon>
        <taxon>Magnoliopsida</taxon>
        <taxon>Liliopsida</taxon>
        <taxon>Poales</taxon>
        <taxon>Poaceae</taxon>
        <taxon>PACMAD clade</taxon>
        <taxon>Panicoideae</taxon>
        <taxon>Panicodae</taxon>
        <taxon>Paniceae</taxon>
        <taxon>Melinidinae</taxon>
        <taxon>Urochloa</taxon>
    </lineage>
</organism>
<evidence type="ECO:0000313" key="8">
    <source>
        <dbReference type="EMBL" id="CAL4913885.1"/>
    </source>
</evidence>
<feature type="region of interest" description="Disordered" evidence="7">
    <location>
        <begin position="810"/>
        <end position="881"/>
    </location>
</feature>
<dbReference type="GO" id="GO:0015031">
    <property type="term" value="P:protein transport"/>
    <property type="evidence" value="ECO:0007669"/>
    <property type="project" value="UniProtKB-KW"/>
</dbReference>
<feature type="region of interest" description="Disordered" evidence="7">
    <location>
        <begin position="605"/>
        <end position="641"/>
    </location>
</feature>
<feature type="compositionally biased region" description="Basic and acidic residues" evidence="7">
    <location>
        <begin position="1037"/>
        <end position="1050"/>
    </location>
</feature>
<evidence type="ECO:0000256" key="6">
    <source>
        <dbReference type="ARBA" id="ARBA00023136"/>
    </source>
</evidence>
<keyword evidence="2" id="KW-0813">Transport</keyword>
<feature type="region of interest" description="Disordered" evidence="7">
    <location>
        <begin position="1035"/>
        <end position="1113"/>
    </location>
</feature>
<feature type="compositionally biased region" description="Basic residues" evidence="7">
    <location>
        <begin position="1056"/>
        <end position="1065"/>
    </location>
</feature>
<protein>
    <submittedName>
        <fullName evidence="8">Uncharacterized protein</fullName>
    </submittedName>
</protein>
<feature type="compositionally biased region" description="Polar residues" evidence="7">
    <location>
        <begin position="714"/>
        <end position="767"/>
    </location>
</feature>
<accession>A0ABC8WRI4</accession>
<comment type="subcellular location">
    <subcellularLocation>
        <location evidence="1">Early endosome membrane</location>
        <topology evidence="1">Peripheral membrane protein</topology>
        <orientation evidence="1">Cytoplasmic side</orientation>
    </subcellularLocation>
</comment>
<evidence type="ECO:0000256" key="2">
    <source>
        <dbReference type="ARBA" id="ARBA00022448"/>
    </source>
</evidence>
<keyword evidence="6" id="KW-0472">Membrane</keyword>
<keyword evidence="4" id="KW-0653">Protein transport</keyword>
<feature type="region of interest" description="Disordered" evidence="7">
    <location>
        <begin position="962"/>
        <end position="989"/>
    </location>
</feature>
<feature type="compositionally biased region" description="Basic and acidic residues" evidence="7">
    <location>
        <begin position="845"/>
        <end position="865"/>
    </location>
</feature>
<evidence type="ECO:0000256" key="1">
    <source>
        <dbReference type="ARBA" id="ARBA00004469"/>
    </source>
</evidence>
<feature type="region of interest" description="Disordered" evidence="7">
    <location>
        <begin position="907"/>
        <end position="950"/>
    </location>
</feature>
<dbReference type="Proteomes" id="UP001497457">
    <property type="component" value="Chromosome 13rd"/>
</dbReference>
<dbReference type="AlphaFoldDB" id="A0ABC8WRI4"/>
<reference evidence="9" key="1">
    <citation type="submission" date="2024-06" db="EMBL/GenBank/DDBJ databases">
        <authorList>
            <person name="Ryan C."/>
        </authorList>
    </citation>
    <scope>NUCLEOTIDE SEQUENCE [LARGE SCALE GENOMIC DNA]</scope>
</reference>
<evidence type="ECO:0000256" key="4">
    <source>
        <dbReference type="ARBA" id="ARBA00022927"/>
    </source>
</evidence>
<proteinExistence type="predicted"/>
<dbReference type="GO" id="GO:0008289">
    <property type="term" value="F:lipid binding"/>
    <property type="evidence" value="ECO:0007669"/>
    <property type="project" value="UniProtKB-KW"/>
</dbReference>
<gene>
    <name evidence="8" type="ORF">URODEC1_LOCUS16538</name>
</gene>
<dbReference type="GO" id="GO:0031901">
    <property type="term" value="C:early endosome membrane"/>
    <property type="evidence" value="ECO:0007669"/>
    <property type="project" value="UniProtKB-SubCell"/>
</dbReference>
<feature type="compositionally biased region" description="Basic and acidic residues" evidence="7">
    <location>
        <begin position="558"/>
        <end position="567"/>
    </location>
</feature>
<feature type="compositionally biased region" description="Basic and acidic residues" evidence="7">
    <location>
        <begin position="907"/>
        <end position="920"/>
    </location>
</feature>
<feature type="compositionally biased region" description="Basic residues" evidence="7">
    <location>
        <begin position="974"/>
        <end position="984"/>
    </location>
</feature>
<feature type="compositionally biased region" description="Basic residues" evidence="7">
    <location>
        <begin position="941"/>
        <end position="950"/>
    </location>
</feature>
<feature type="compositionally biased region" description="Basic and acidic residues" evidence="7">
    <location>
        <begin position="699"/>
        <end position="713"/>
    </location>
</feature>
<feature type="region of interest" description="Disordered" evidence="7">
    <location>
        <begin position="1141"/>
        <end position="1220"/>
    </location>
</feature>
<feature type="compositionally biased region" description="Basic and acidic residues" evidence="7">
    <location>
        <begin position="962"/>
        <end position="973"/>
    </location>
</feature>
<dbReference type="EMBL" id="OZ075123">
    <property type="protein sequence ID" value="CAL4913885.1"/>
    <property type="molecule type" value="Genomic_DNA"/>
</dbReference>
<dbReference type="PANTHER" id="PTHR20939:SF11">
    <property type="entry name" value="LD12265P"/>
    <property type="match status" value="1"/>
</dbReference>
<reference evidence="8 9" key="2">
    <citation type="submission" date="2024-10" db="EMBL/GenBank/DDBJ databases">
        <authorList>
            <person name="Ryan C."/>
        </authorList>
    </citation>
    <scope>NUCLEOTIDE SEQUENCE [LARGE SCALE GENOMIC DNA]</scope>
</reference>
<dbReference type="PANTHER" id="PTHR20939">
    <property type="entry name" value="SORTING NEXIN 20, 21"/>
    <property type="match status" value="1"/>
</dbReference>
<feature type="region of interest" description="Disordered" evidence="7">
    <location>
        <begin position="699"/>
        <end position="770"/>
    </location>
</feature>
<keyword evidence="9" id="KW-1185">Reference proteome</keyword>
<sequence length="1220" mass="134458">MSLAKKEEVCSHRLVPLLGEPTVGVPIKKRPVLLSDRSVASSMPLSIRPPSPAKEMPASATGCGNESFFNIAKLDTNVTTRGKGITDTQIQDHTNRSFTTLSMTNDQGGLFNASNEVPSMDSAARRFPTADETQRQNFLALDLQLRSRQNVKDSNYGSVVKEERVDQGLSGLSSAQPHNDVQVASEINAAAYSNGSDGRLPSLDLNVPLDPADSLEGLSTTHESGSGLYHHRTIQRQKAQVTPAASVSTISSGAGRNIGSTLNMSNSYGLSHKCGPADVTLDLQLKPPARPELGINWKGLVPAPELSLSLFGKPMDEPKSLSSPNALFDSETAGSSKKGSEESAAIPGSDKVLVEKTVSLGPCNANPQDTTSATVSGIDQMASQNLVKKEPEETSRQHILKGAEKAHLLERQSVGLAGNCAESEKTDSPPQVPTKTGFDLNSDIFPNNRVHDGLDVATDNVPIRAESLPDIAHATVSGGNRMTTPAVPKVDIIVKREESTSGVTSPVVATVSGHSALLMEAKSLPSQSIVADPSVALCEPSSQPSVSTVRKPPANRVPAHEDTRRRPCDANEACDALQGSSNPTAKALLLNSRYNATIDGMSQGSAEMDCSDDEDNTVSRFPTTNKPHSEPLGNDTTTEEDGININANNLCKELKKEQDSDMHQDCSSVTNRVNMEAIDGDKCIKTRVSVVSHAGEQGHRNEFFDSEKSKDKQSVNSDNNCPMSKTDNTIDNAKTATGSGSTDLQRPSTLQKSTSIKLQPTRQSPKTLDSFLEKVRSPDIKSEISPHGKQAASCNENHAKIVAVKIEHQTENEEVARHSDLLRRDSVQGEDSEVDGASSSQPHSDCTKEKSSIEKSEHDKSKPDACKSSPLQNERDGQLVGSHWRDLGHAYVNRNERWERFMESEREKNNGEWHGGRHASDMTNQRNTDHRGGWRGAGPRGHSRSFRGPRMRNEFADEPIDGRRRSFEDEPGHLHRVPHRRRRSPPPDCLMREVDIDGFHGREIPDPRLLARGQIEDLQDDMMEDRFFMPRSHRHRAQSDHGFIQRERSHSPAQRRGGHVHFHRGRSPEEMPRSPPLMRNERPYLPHCRRSRGHDERGGMQRNARRCGMDGDAFEPQLHPAHLAELHAEEELAGRRKYRERRAYLRSSVSDEDEMLSYHTEDDMEFDEAGGGSREHDGRFRNRMGHSRSRGEQEDGYRHRGPQGWRDGDSNDSRPKRRRY</sequence>
<evidence type="ECO:0000256" key="5">
    <source>
        <dbReference type="ARBA" id="ARBA00023121"/>
    </source>
</evidence>
<feature type="region of interest" description="Disordered" evidence="7">
    <location>
        <begin position="317"/>
        <end position="350"/>
    </location>
</feature>
<feature type="compositionally biased region" description="Basic and acidic residues" evidence="7">
    <location>
        <begin position="1189"/>
        <end position="1198"/>
    </location>
</feature>
<evidence type="ECO:0000313" key="9">
    <source>
        <dbReference type="Proteomes" id="UP001497457"/>
    </source>
</evidence>